<protein>
    <submittedName>
        <fullName evidence="2">Uncharacterized protein</fullName>
    </submittedName>
</protein>
<dbReference type="EMBL" id="CAJNNW010011025">
    <property type="protein sequence ID" value="CAE8652682.1"/>
    <property type="molecule type" value="Genomic_DNA"/>
</dbReference>
<dbReference type="Proteomes" id="UP000626109">
    <property type="component" value="Unassembled WGS sequence"/>
</dbReference>
<sequence>MDTSTPHRVQRDMLTSKTSCISWEEDFAETDMPHRPRHALQHSLLMSSASSLDAEDTEDTEEDCRAVERTPEVSEYRRRPDGIQSLQSGHQRRTQAMKADLDMMKDQTRYIKEQLKALVEALHTREKVPNSCALTPLSDGPRRIAFRTFDDRLPPEATLPGGIMM</sequence>
<gene>
    <name evidence="2" type="ORF">PGLA2088_LOCUS9885</name>
</gene>
<evidence type="ECO:0000313" key="3">
    <source>
        <dbReference type="Proteomes" id="UP000626109"/>
    </source>
</evidence>
<feature type="compositionally biased region" description="Acidic residues" evidence="1">
    <location>
        <begin position="53"/>
        <end position="62"/>
    </location>
</feature>
<evidence type="ECO:0000256" key="1">
    <source>
        <dbReference type="SAM" id="MobiDB-lite"/>
    </source>
</evidence>
<name>A0A813ILB7_POLGL</name>
<proteinExistence type="predicted"/>
<feature type="compositionally biased region" description="Basic and acidic residues" evidence="1">
    <location>
        <begin position="63"/>
        <end position="81"/>
    </location>
</feature>
<organism evidence="2 3">
    <name type="scientific">Polarella glacialis</name>
    <name type="common">Dinoflagellate</name>
    <dbReference type="NCBI Taxonomy" id="89957"/>
    <lineage>
        <taxon>Eukaryota</taxon>
        <taxon>Sar</taxon>
        <taxon>Alveolata</taxon>
        <taxon>Dinophyceae</taxon>
        <taxon>Suessiales</taxon>
        <taxon>Suessiaceae</taxon>
        <taxon>Polarella</taxon>
    </lineage>
</organism>
<accession>A0A813ILB7</accession>
<dbReference type="AlphaFoldDB" id="A0A813ILB7"/>
<comment type="caution">
    <text evidence="2">The sequence shown here is derived from an EMBL/GenBank/DDBJ whole genome shotgun (WGS) entry which is preliminary data.</text>
</comment>
<reference evidence="2" key="1">
    <citation type="submission" date="2021-02" db="EMBL/GenBank/DDBJ databases">
        <authorList>
            <person name="Dougan E. K."/>
            <person name="Rhodes N."/>
            <person name="Thang M."/>
            <person name="Chan C."/>
        </authorList>
    </citation>
    <scope>NUCLEOTIDE SEQUENCE</scope>
</reference>
<feature type="region of interest" description="Disordered" evidence="1">
    <location>
        <begin position="50"/>
        <end position="82"/>
    </location>
</feature>
<evidence type="ECO:0000313" key="2">
    <source>
        <dbReference type="EMBL" id="CAE8652682.1"/>
    </source>
</evidence>